<evidence type="ECO:0000259" key="3">
    <source>
        <dbReference type="Pfam" id="PF20163"/>
    </source>
</evidence>
<dbReference type="EMBL" id="MDDG01000002">
    <property type="protein sequence ID" value="OQE44821.1"/>
    <property type="molecule type" value="Genomic_DNA"/>
</dbReference>
<accession>A0A1V6V2B3</accession>
<dbReference type="PANTHER" id="PTHR35395">
    <property type="entry name" value="DUF6536 DOMAIN-CONTAINING PROTEIN"/>
    <property type="match status" value="1"/>
</dbReference>
<feature type="domain" description="DUF6536" evidence="3">
    <location>
        <begin position="68"/>
        <end position="215"/>
    </location>
</feature>
<reference evidence="5" key="1">
    <citation type="journal article" date="2017" name="Nat. Microbiol.">
        <title>Global analysis of biosynthetic gene clusters reveals vast potential of secondary metabolite production in Penicillium species.</title>
        <authorList>
            <person name="Nielsen J.C."/>
            <person name="Grijseels S."/>
            <person name="Prigent S."/>
            <person name="Ji B."/>
            <person name="Dainat J."/>
            <person name="Nielsen K.F."/>
            <person name="Frisvad J.C."/>
            <person name="Workman M."/>
            <person name="Nielsen J."/>
        </authorList>
    </citation>
    <scope>NUCLEOTIDE SEQUENCE [LARGE SCALE GENOMIC DNA]</scope>
    <source>
        <strain evidence="5">IBT 31321</strain>
    </source>
</reference>
<protein>
    <recommendedName>
        <fullName evidence="3">DUF6536 domain-containing protein</fullName>
    </recommendedName>
</protein>
<dbReference type="Proteomes" id="UP000191500">
    <property type="component" value="Unassembled WGS sequence"/>
</dbReference>
<dbReference type="InterPro" id="IPR046623">
    <property type="entry name" value="DUF6536"/>
</dbReference>
<feature type="transmembrane region" description="Helical" evidence="2">
    <location>
        <begin position="632"/>
        <end position="653"/>
    </location>
</feature>
<feature type="transmembrane region" description="Helical" evidence="2">
    <location>
        <begin position="588"/>
        <end position="612"/>
    </location>
</feature>
<evidence type="ECO:0000313" key="4">
    <source>
        <dbReference type="EMBL" id="OQE44821.1"/>
    </source>
</evidence>
<keyword evidence="5" id="KW-1185">Reference proteome</keyword>
<feature type="transmembrane region" description="Helical" evidence="2">
    <location>
        <begin position="70"/>
        <end position="94"/>
    </location>
</feature>
<keyword evidence="2" id="KW-0812">Transmembrane</keyword>
<keyword evidence="2" id="KW-1133">Transmembrane helix</keyword>
<sequence length="740" mass="83578">MWNRGSFERDTELMPISYRQSADLLTQRTSERESERYSERETERLSGYNESKPKHGWLFQGGDRFQGWRFTIWLAFIASLIVFFFNLGFMLYTISHHRQDDKKGILYQGDCDKVQNLDIGFHLLINILSTTLLSASNFGMQCLVAPTRRNIDRAHRKGKWLDIGVPSIRNLFRVSKGRSLLWICLASSSLPFHLMYNSTIFSTTSVTAYNIFLGHGNLDKIPSPDLEVPLHDTDKWSSFNGLLSSAKSGSLQRLDPQECVDNYAQTFQTTYGDVLLVTEQVRTNISYVYLTTQGVLVPRLYLALTPPQADPYKWLCPSDWSGDCEAYLPTIQAQIKEDKWTVASTISSGGGWKVDYCLAEKARQFCKLQYSFPLTMVVIAFNLVKSAILYYMWFGMKEAPILTIGDAITSFLRRPDPYTKGGCLLLNREAQSMSRFSSASSRKYPLHEPRRYDRKRRRWGSAVSIRRWVFSIFLGLLAIIACIALLVYGISQIRSKSTVWQATLGEVNPGTLIIGNGWPSTLIPIVIIANIPQLLFSFLYFAFNSLLTAMNIAAEWSGYAVKRKGLRISGSPSLSQRSNYFLSLPYRYAIPLMVVSAILHWLISQSLFIVGIEAYSPTLEREQNHDILTCAYSPVAIVSSIAVGSFMLFCVVGQSFRLFESGMPVVGSCSFTIAAACHPNFDPNREVNGEADERTQWENEDEDMALFPVQWGSVPVVGPVGHCSFTSEDAEEPHGEQTYL</sequence>
<name>A0A1V6V2B3_9EURO</name>
<comment type="caution">
    <text evidence="4">The sequence shown here is derived from an EMBL/GenBank/DDBJ whole genome shotgun (WGS) entry which is preliminary data.</text>
</comment>
<keyword evidence="2" id="KW-0472">Membrane</keyword>
<evidence type="ECO:0000256" key="2">
    <source>
        <dbReference type="SAM" id="Phobius"/>
    </source>
</evidence>
<feature type="compositionally biased region" description="Basic and acidic residues" evidence="1">
    <location>
        <begin position="29"/>
        <end position="44"/>
    </location>
</feature>
<gene>
    <name evidence="4" type="ORF">PENCOP_c002G08560</name>
</gene>
<dbReference type="STRING" id="36646.A0A1V6V2B3"/>
<dbReference type="AlphaFoldDB" id="A0A1V6V2B3"/>
<organism evidence="4 5">
    <name type="scientific">Penicillium coprophilum</name>
    <dbReference type="NCBI Taxonomy" id="36646"/>
    <lineage>
        <taxon>Eukaryota</taxon>
        <taxon>Fungi</taxon>
        <taxon>Dikarya</taxon>
        <taxon>Ascomycota</taxon>
        <taxon>Pezizomycotina</taxon>
        <taxon>Eurotiomycetes</taxon>
        <taxon>Eurotiomycetidae</taxon>
        <taxon>Eurotiales</taxon>
        <taxon>Aspergillaceae</taxon>
        <taxon>Penicillium</taxon>
    </lineage>
</organism>
<dbReference type="PANTHER" id="PTHR35395:SF1">
    <property type="entry name" value="DUF6536 DOMAIN-CONTAINING PROTEIN"/>
    <property type="match status" value="1"/>
</dbReference>
<feature type="transmembrane region" description="Helical" evidence="2">
    <location>
        <begin position="522"/>
        <end position="543"/>
    </location>
</feature>
<feature type="transmembrane region" description="Helical" evidence="2">
    <location>
        <begin position="468"/>
        <end position="490"/>
    </location>
</feature>
<proteinExistence type="predicted"/>
<evidence type="ECO:0000256" key="1">
    <source>
        <dbReference type="SAM" id="MobiDB-lite"/>
    </source>
</evidence>
<feature type="region of interest" description="Disordered" evidence="1">
    <location>
        <begin position="24"/>
        <end position="48"/>
    </location>
</feature>
<dbReference type="Pfam" id="PF20163">
    <property type="entry name" value="DUF6536"/>
    <property type="match status" value="1"/>
</dbReference>
<feature type="transmembrane region" description="Helical" evidence="2">
    <location>
        <begin position="370"/>
        <end position="393"/>
    </location>
</feature>
<evidence type="ECO:0000313" key="5">
    <source>
        <dbReference type="Proteomes" id="UP000191500"/>
    </source>
</evidence>